<feature type="region of interest" description="Disordered" evidence="2">
    <location>
        <begin position="24"/>
        <end position="44"/>
    </location>
</feature>
<dbReference type="GO" id="GO:0003723">
    <property type="term" value="F:RNA binding"/>
    <property type="evidence" value="ECO:0007669"/>
    <property type="project" value="InterPro"/>
</dbReference>
<dbReference type="InterPro" id="IPR020094">
    <property type="entry name" value="TruA/RsuA/RluB/E/F_N"/>
</dbReference>
<comment type="caution">
    <text evidence="3">The sequence shown here is derived from an EMBL/GenBank/DDBJ whole genome shotgun (WGS) entry which is preliminary data.</text>
</comment>
<protein>
    <recommendedName>
        <fullName evidence="5">tRNA pseudouridine synthase</fullName>
    </recommendedName>
</protein>
<proteinExistence type="predicted"/>
<keyword evidence="4" id="KW-1185">Reference proteome</keyword>
<dbReference type="InterPro" id="IPR020103">
    <property type="entry name" value="PsdUridine_synth_cat_dom_sf"/>
</dbReference>
<evidence type="ECO:0008006" key="5">
    <source>
        <dbReference type="Google" id="ProtNLM"/>
    </source>
</evidence>
<dbReference type="InterPro" id="IPR001406">
    <property type="entry name" value="PsdUridine_synth_TruA"/>
</dbReference>
<dbReference type="GO" id="GO:0005737">
    <property type="term" value="C:cytoplasm"/>
    <property type="evidence" value="ECO:0007669"/>
    <property type="project" value="TreeGrafter"/>
</dbReference>
<dbReference type="GO" id="GO:0005634">
    <property type="term" value="C:nucleus"/>
    <property type="evidence" value="ECO:0007669"/>
    <property type="project" value="TreeGrafter"/>
</dbReference>
<dbReference type="GO" id="GO:0009982">
    <property type="term" value="F:pseudouridine synthase activity"/>
    <property type="evidence" value="ECO:0007669"/>
    <property type="project" value="InterPro"/>
</dbReference>
<gene>
    <name evidence="3" type="ORF">Pcinc_038152</name>
</gene>
<accession>A0AAE1BUJ5</accession>
<dbReference type="Proteomes" id="UP001286313">
    <property type="component" value="Unassembled WGS sequence"/>
</dbReference>
<keyword evidence="1" id="KW-0413">Isomerase</keyword>
<dbReference type="Gene3D" id="3.30.70.580">
    <property type="entry name" value="Pseudouridine synthase I, catalytic domain, N-terminal subdomain"/>
    <property type="match status" value="1"/>
</dbReference>
<feature type="non-terminal residue" evidence="3">
    <location>
        <position position="1"/>
    </location>
</feature>
<dbReference type="AlphaFoldDB" id="A0AAE1BUJ5"/>
<dbReference type="EMBL" id="JAWQEG010006214">
    <property type="protein sequence ID" value="KAK3855444.1"/>
    <property type="molecule type" value="Genomic_DNA"/>
</dbReference>
<dbReference type="SUPFAM" id="SSF55120">
    <property type="entry name" value="Pseudouridine synthase"/>
    <property type="match status" value="1"/>
</dbReference>
<name>A0AAE1BUJ5_PETCI</name>
<evidence type="ECO:0000256" key="2">
    <source>
        <dbReference type="SAM" id="MobiDB-lite"/>
    </source>
</evidence>
<evidence type="ECO:0000256" key="1">
    <source>
        <dbReference type="ARBA" id="ARBA00023235"/>
    </source>
</evidence>
<reference evidence="3" key="1">
    <citation type="submission" date="2023-10" db="EMBL/GenBank/DDBJ databases">
        <title>Genome assemblies of two species of porcelain crab, Petrolisthes cinctipes and Petrolisthes manimaculis (Anomura: Porcellanidae).</title>
        <authorList>
            <person name="Angst P."/>
        </authorList>
    </citation>
    <scope>NUCLEOTIDE SEQUENCE</scope>
    <source>
        <strain evidence="3">PB745_01</strain>
        <tissue evidence="3">Gill</tissue>
    </source>
</reference>
<organism evidence="3 4">
    <name type="scientific">Petrolisthes cinctipes</name>
    <name type="common">Flat porcelain crab</name>
    <dbReference type="NCBI Taxonomy" id="88211"/>
    <lineage>
        <taxon>Eukaryota</taxon>
        <taxon>Metazoa</taxon>
        <taxon>Ecdysozoa</taxon>
        <taxon>Arthropoda</taxon>
        <taxon>Crustacea</taxon>
        <taxon>Multicrustacea</taxon>
        <taxon>Malacostraca</taxon>
        <taxon>Eumalacostraca</taxon>
        <taxon>Eucarida</taxon>
        <taxon>Decapoda</taxon>
        <taxon>Pleocyemata</taxon>
        <taxon>Anomura</taxon>
        <taxon>Galatheoidea</taxon>
        <taxon>Porcellanidae</taxon>
        <taxon>Petrolisthes</taxon>
    </lineage>
</organism>
<sequence length="159" mass="18289">SWRHAYNKLEAHNKQLRNLLAKSHEEQEGRQPQQHTTRKTKVPRPFDFTRHSRRHVVLKFAYLGWDYQGFATQEDTSQTIEAKLFTALLKTRLIQSRQTSNYHRCGRTDKGVSAFEQVISITVRSKCQSGVGVEAPPMWCGSSPTMSSPQHTTTAFTNR</sequence>
<dbReference type="PANTHER" id="PTHR11142">
    <property type="entry name" value="PSEUDOURIDYLATE SYNTHASE"/>
    <property type="match status" value="1"/>
</dbReference>
<evidence type="ECO:0000313" key="4">
    <source>
        <dbReference type="Proteomes" id="UP001286313"/>
    </source>
</evidence>
<evidence type="ECO:0000313" key="3">
    <source>
        <dbReference type="EMBL" id="KAK3855444.1"/>
    </source>
</evidence>
<dbReference type="GO" id="GO:0031119">
    <property type="term" value="P:tRNA pseudouridine synthesis"/>
    <property type="evidence" value="ECO:0007669"/>
    <property type="project" value="TreeGrafter"/>
</dbReference>
<dbReference type="PANTHER" id="PTHR11142:SF5">
    <property type="entry name" value="TRNA PSEUDOURIDINE(38_39) SYNTHASE"/>
    <property type="match status" value="1"/>
</dbReference>
<dbReference type="GO" id="GO:1990481">
    <property type="term" value="P:mRNA pseudouridine synthesis"/>
    <property type="evidence" value="ECO:0007669"/>
    <property type="project" value="TreeGrafter"/>
</dbReference>